<comment type="catalytic activity">
    <reaction evidence="8">
        <text>L-seryl-[protein] + ATP = 3-O-(5'-adenylyl)-L-seryl-[protein] + diphosphate</text>
        <dbReference type="Rhea" id="RHEA:58120"/>
        <dbReference type="Rhea" id="RHEA-COMP:9863"/>
        <dbReference type="Rhea" id="RHEA-COMP:15073"/>
        <dbReference type="ChEBI" id="CHEBI:29999"/>
        <dbReference type="ChEBI" id="CHEBI:30616"/>
        <dbReference type="ChEBI" id="CHEBI:33019"/>
        <dbReference type="ChEBI" id="CHEBI:142516"/>
        <dbReference type="EC" id="2.7.7.108"/>
    </reaction>
</comment>
<comment type="catalytic activity">
    <reaction evidence="8">
        <text>L-tyrosyl-[protein] + ATP = O-(5'-adenylyl)-L-tyrosyl-[protein] + diphosphate</text>
        <dbReference type="Rhea" id="RHEA:54288"/>
        <dbReference type="Rhea" id="RHEA-COMP:10136"/>
        <dbReference type="Rhea" id="RHEA-COMP:13846"/>
        <dbReference type="ChEBI" id="CHEBI:30616"/>
        <dbReference type="ChEBI" id="CHEBI:33019"/>
        <dbReference type="ChEBI" id="CHEBI:46858"/>
        <dbReference type="ChEBI" id="CHEBI:83624"/>
        <dbReference type="EC" id="2.7.7.108"/>
    </reaction>
</comment>
<dbReference type="OrthoDB" id="9773505at2"/>
<feature type="binding site" evidence="8">
    <location>
        <position position="100"/>
    </location>
    <ligand>
        <name>ATP</name>
        <dbReference type="ChEBI" id="CHEBI:30616"/>
    </ligand>
</feature>
<feature type="binding site" evidence="8">
    <location>
        <position position="191"/>
    </location>
    <ligand>
        <name>ATP</name>
        <dbReference type="ChEBI" id="CHEBI:30616"/>
    </ligand>
</feature>
<feature type="binding site" evidence="8">
    <location>
        <position position="269"/>
    </location>
    <ligand>
        <name>ATP</name>
        <dbReference type="ChEBI" id="CHEBI:30616"/>
    </ligand>
</feature>
<dbReference type="AlphaFoldDB" id="A0A2Z3H9P5"/>
<dbReference type="Proteomes" id="UP000245802">
    <property type="component" value="Chromosome"/>
</dbReference>
<keyword evidence="8" id="KW-0464">Manganese</keyword>
<dbReference type="GO" id="GO:0030145">
    <property type="term" value="F:manganese ion binding"/>
    <property type="evidence" value="ECO:0007669"/>
    <property type="project" value="UniProtKB-UniRule"/>
</dbReference>
<dbReference type="EC" id="2.7.7.108" evidence="8"/>
<feature type="binding site" evidence="8">
    <location>
        <position position="134"/>
    </location>
    <ligand>
        <name>ATP</name>
        <dbReference type="ChEBI" id="CHEBI:30616"/>
    </ligand>
</feature>
<reference evidence="9 10" key="1">
    <citation type="submission" date="2018-01" db="EMBL/GenBank/DDBJ databases">
        <title>G. obscuriglobus.</title>
        <authorList>
            <person name="Franke J."/>
            <person name="Blomberg W."/>
            <person name="Selmecki A."/>
        </authorList>
    </citation>
    <scope>NUCLEOTIDE SEQUENCE [LARGE SCALE GENOMIC DNA]</scope>
    <source>
        <strain evidence="9 10">DSM 5831</strain>
    </source>
</reference>
<evidence type="ECO:0000313" key="10">
    <source>
        <dbReference type="Proteomes" id="UP000245802"/>
    </source>
</evidence>
<keyword evidence="3 8" id="KW-0548">Nucleotidyltransferase</keyword>
<dbReference type="EC" id="2.7.7.-" evidence="8"/>
<keyword evidence="7 8" id="KW-0460">Magnesium</keyword>
<evidence type="ECO:0000256" key="6">
    <source>
        <dbReference type="ARBA" id="ARBA00022840"/>
    </source>
</evidence>
<evidence type="ECO:0000256" key="4">
    <source>
        <dbReference type="ARBA" id="ARBA00022723"/>
    </source>
</evidence>
<feature type="binding site" evidence="8">
    <location>
        <position position="121"/>
    </location>
    <ligand>
        <name>ATP</name>
        <dbReference type="ChEBI" id="CHEBI:30616"/>
    </ligand>
</feature>
<evidence type="ECO:0000256" key="8">
    <source>
        <dbReference type="HAMAP-Rule" id="MF_00692"/>
    </source>
</evidence>
<gene>
    <name evidence="8" type="primary">ydiU</name>
    <name evidence="8" type="synonym">selO</name>
    <name evidence="9" type="ORF">C1280_34435</name>
</gene>
<dbReference type="RefSeq" id="WP_010035666.1">
    <property type="nucleotide sequence ID" value="NZ_CP025958.1"/>
</dbReference>
<dbReference type="HAMAP" id="MF_00692">
    <property type="entry name" value="SelO"/>
    <property type="match status" value="1"/>
</dbReference>
<comment type="catalytic activity">
    <reaction evidence="8">
        <text>L-threonyl-[protein] + ATP = 3-O-(5'-adenylyl)-L-threonyl-[protein] + diphosphate</text>
        <dbReference type="Rhea" id="RHEA:54292"/>
        <dbReference type="Rhea" id="RHEA-COMP:11060"/>
        <dbReference type="Rhea" id="RHEA-COMP:13847"/>
        <dbReference type="ChEBI" id="CHEBI:30013"/>
        <dbReference type="ChEBI" id="CHEBI:30616"/>
        <dbReference type="ChEBI" id="CHEBI:33019"/>
        <dbReference type="ChEBI" id="CHEBI:138113"/>
        <dbReference type="EC" id="2.7.7.108"/>
    </reaction>
</comment>
<dbReference type="GO" id="GO:0005524">
    <property type="term" value="F:ATP binding"/>
    <property type="evidence" value="ECO:0007669"/>
    <property type="project" value="UniProtKB-UniRule"/>
</dbReference>
<comment type="catalytic activity">
    <reaction evidence="8">
        <text>L-histidyl-[protein] + UTP = N(tele)-(5'-uridylyl)-L-histidyl-[protein] + diphosphate</text>
        <dbReference type="Rhea" id="RHEA:83891"/>
        <dbReference type="Rhea" id="RHEA-COMP:9745"/>
        <dbReference type="Rhea" id="RHEA-COMP:20239"/>
        <dbReference type="ChEBI" id="CHEBI:29979"/>
        <dbReference type="ChEBI" id="CHEBI:33019"/>
        <dbReference type="ChEBI" id="CHEBI:46398"/>
        <dbReference type="ChEBI" id="CHEBI:233474"/>
    </reaction>
</comment>
<sequence length="490" mass="53515">MATSTATVAEHGITGWRFDNTYARLPEDLFTPTQPAKVRAPRIALLNHELADELGLDLRAISPDAAAALFAGQELPPGAGPIAQAYAGHQYGGFTMLGDGRAILLGEHRTPAGRLVDIQFKGSGRTRFSRGGDGRAALGPMLREYVISEAMSALGVPTTRSLAVVTTGEPVYRSGAQKGAVLTRVAASHIRVGTFEYAARRDPATLRALADYTIARHYPELVEAPQKYLAFFRAVSDRQAALVARWQHVGFVHGVMNTDNMAVSGETIDYGPCAFMNAYDPATVFSSIDSEGRYAYGNQPNIAQWNLARFAETLLTLIGPDPEAAVAAAMGVLNEFPARFEGYWLAGMRKKLGLQTDEGGDAELVQGLLDWMQKSRADFTNTFRDLSADGPPTGERYQDADFRAWYTRWQDRVGPSAAPARELMRSVNPAVIPRNHRVEEALAAAEQRDDLTVLNHLLSALKLPFEERDEFAAYRTPPVDECGYRTFCGT</sequence>
<feature type="active site" description="Proton acceptor" evidence="8">
    <location>
        <position position="259"/>
    </location>
</feature>
<dbReference type="PANTHER" id="PTHR12153:SF15">
    <property type="entry name" value="PROTEIN ADENYLYLTRANSFERASE SELO, MITOCHONDRIAL"/>
    <property type="match status" value="1"/>
</dbReference>
<evidence type="ECO:0000256" key="2">
    <source>
        <dbReference type="ARBA" id="ARBA00022679"/>
    </source>
</evidence>
<feature type="binding site" evidence="8">
    <location>
        <position position="269"/>
    </location>
    <ligand>
        <name>Mg(2+)</name>
        <dbReference type="ChEBI" id="CHEBI:18420"/>
    </ligand>
</feature>
<dbReference type="GO" id="GO:0000287">
    <property type="term" value="F:magnesium ion binding"/>
    <property type="evidence" value="ECO:0007669"/>
    <property type="project" value="UniProtKB-UniRule"/>
</dbReference>
<keyword evidence="2 8" id="KW-0808">Transferase</keyword>
<evidence type="ECO:0000256" key="7">
    <source>
        <dbReference type="ARBA" id="ARBA00022842"/>
    </source>
</evidence>
<proteinExistence type="inferred from homology"/>
<dbReference type="GO" id="GO:0070733">
    <property type="term" value="F:AMPylase activity"/>
    <property type="evidence" value="ECO:0007669"/>
    <property type="project" value="UniProtKB-EC"/>
</dbReference>
<evidence type="ECO:0000256" key="5">
    <source>
        <dbReference type="ARBA" id="ARBA00022741"/>
    </source>
</evidence>
<comment type="cofactor">
    <cofactor evidence="8">
        <name>Mg(2+)</name>
        <dbReference type="ChEBI" id="CHEBI:18420"/>
    </cofactor>
    <cofactor evidence="8">
        <name>Mn(2+)</name>
        <dbReference type="ChEBI" id="CHEBI:29035"/>
    </cofactor>
</comment>
<comment type="catalytic activity">
    <reaction evidence="8">
        <text>L-seryl-[protein] + UTP = O-(5'-uridylyl)-L-seryl-[protein] + diphosphate</text>
        <dbReference type="Rhea" id="RHEA:64604"/>
        <dbReference type="Rhea" id="RHEA-COMP:9863"/>
        <dbReference type="Rhea" id="RHEA-COMP:16635"/>
        <dbReference type="ChEBI" id="CHEBI:29999"/>
        <dbReference type="ChEBI" id="CHEBI:33019"/>
        <dbReference type="ChEBI" id="CHEBI:46398"/>
        <dbReference type="ChEBI" id="CHEBI:156051"/>
    </reaction>
</comment>
<keyword evidence="5 8" id="KW-0547">Nucleotide-binding</keyword>
<accession>A0A2Z3H9P5</accession>
<dbReference type="InterPro" id="IPR003846">
    <property type="entry name" value="SelO"/>
</dbReference>
<feature type="binding site" evidence="8">
    <location>
        <position position="260"/>
    </location>
    <ligand>
        <name>Mg(2+)</name>
        <dbReference type="ChEBI" id="CHEBI:18420"/>
    </ligand>
</feature>
<feature type="binding site" evidence="8">
    <location>
        <position position="98"/>
    </location>
    <ligand>
        <name>ATP</name>
        <dbReference type="ChEBI" id="CHEBI:30616"/>
    </ligand>
</feature>
<keyword evidence="6 8" id="KW-0067">ATP-binding</keyword>
<name>A0A2Z3H9P5_9BACT</name>
<dbReference type="Pfam" id="PF02696">
    <property type="entry name" value="SelO"/>
    <property type="match status" value="1"/>
</dbReference>
<dbReference type="KEGG" id="gog:C1280_34435"/>
<dbReference type="NCBIfam" id="NF000658">
    <property type="entry name" value="PRK00029.1"/>
    <property type="match status" value="1"/>
</dbReference>
<evidence type="ECO:0000256" key="3">
    <source>
        <dbReference type="ARBA" id="ARBA00022695"/>
    </source>
</evidence>
<comment type="function">
    <text evidence="8">Nucleotidyltransferase involved in the post-translational modification of proteins. It can catalyze the addition of adenosine monophosphate (AMP) or uridine monophosphate (UMP) to a protein, resulting in modifications known as AMPylation and UMPylation.</text>
</comment>
<dbReference type="EMBL" id="CP025958">
    <property type="protein sequence ID" value="AWM41601.1"/>
    <property type="molecule type" value="Genomic_DNA"/>
</dbReference>
<dbReference type="PANTHER" id="PTHR12153">
    <property type="entry name" value="SELENOPROTEIN O"/>
    <property type="match status" value="1"/>
</dbReference>
<organism evidence="9 10">
    <name type="scientific">Gemmata obscuriglobus</name>
    <dbReference type="NCBI Taxonomy" id="114"/>
    <lineage>
        <taxon>Bacteria</taxon>
        <taxon>Pseudomonadati</taxon>
        <taxon>Planctomycetota</taxon>
        <taxon>Planctomycetia</taxon>
        <taxon>Gemmatales</taxon>
        <taxon>Gemmataceae</taxon>
        <taxon>Gemmata</taxon>
    </lineage>
</organism>
<evidence type="ECO:0000313" key="9">
    <source>
        <dbReference type="EMBL" id="AWM41601.1"/>
    </source>
</evidence>
<feature type="binding site" evidence="8">
    <location>
        <position position="184"/>
    </location>
    <ligand>
        <name>ATP</name>
        <dbReference type="ChEBI" id="CHEBI:30616"/>
    </ligand>
</feature>
<comment type="catalytic activity">
    <reaction evidence="8">
        <text>L-tyrosyl-[protein] + UTP = O-(5'-uridylyl)-L-tyrosyl-[protein] + diphosphate</text>
        <dbReference type="Rhea" id="RHEA:83887"/>
        <dbReference type="Rhea" id="RHEA-COMP:10136"/>
        <dbReference type="Rhea" id="RHEA-COMP:20238"/>
        <dbReference type="ChEBI" id="CHEBI:33019"/>
        <dbReference type="ChEBI" id="CHEBI:46398"/>
        <dbReference type="ChEBI" id="CHEBI:46858"/>
        <dbReference type="ChEBI" id="CHEBI:90602"/>
    </reaction>
</comment>
<protein>
    <recommendedName>
        <fullName evidence="8">Protein nucleotidyltransferase YdiU</fullName>
        <ecNumber evidence="8">2.7.7.-</ecNumber>
    </recommendedName>
    <alternativeName>
        <fullName evidence="8">Protein adenylyltransferase YdiU</fullName>
        <ecNumber evidence="8">2.7.7.108</ecNumber>
    </alternativeName>
    <alternativeName>
        <fullName evidence="8">Protein uridylyltransferase YdiU</fullName>
        <ecNumber evidence="8">2.7.7.-</ecNumber>
    </alternativeName>
</protein>
<feature type="binding site" evidence="8">
    <location>
        <position position="133"/>
    </location>
    <ligand>
        <name>ATP</name>
        <dbReference type="ChEBI" id="CHEBI:30616"/>
    </ligand>
</feature>
<evidence type="ECO:0000256" key="1">
    <source>
        <dbReference type="ARBA" id="ARBA00009747"/>
    </source>
</evidence>
<comment type="similarity">
    <text evidence="1 8">Belongs to the SELO family.</text>
</comment>
<feature type="binding site" evidence="8">
    <location>
        <position position="101"/>
    </location>
    <ligand>
        <name>ATP</name>
        <dbReference type="ChEBI" id="CHEBI:30616"/>
    </ligand>
</feature>
<keyword evidence="10" id="KW-1185">Reference proteome</keyword>
<keyword evidence="4 8" id="KW-0479">Metal-binding</keyword>